<evidence type="ECO:0000259" key="3">
    <source>
        <dbReference type="Pfam" id="PF21188"/>
    </source>
</evidence>
<dbReference type="InterPro" id="IPR048863">
    <property type="entry name" value="BRR2_plug"/>
</dbReference>
<feature type="compositionally biased region" description="Acidic residues" evidence="1">
    <location>
        <begin position="141"/>
        <end position="152"/>
    </location>
</feature>
<feature type="region of interest" description="Disordered" evidence="1">
    <location>
        <begin position="129"/>
        <end position="153"/>
    </location>
</feature>
<dbReference type="EMBL" id="SCEB01215086">
    <property type="protein sequence ID" value="RXM31381.1"/>
    <property type="molecule type" value="Genomic_DNA"/>
</dbReference>
<keyword evidence="4" id="KW-0347">Helicase</keyword>
<keyword evidence="5" id="KW-1185">Reference proteome</keyword>
<organism evidence="4 5">
    <name type="scientific">Acipenser ruthenus</name>
    <name type="common">Sterlet sturgeon</name>
    <dbReference type="NCBI Taxonomy" id="7906"/>
    <lineage>
        <taxon>Eukaryota</taxon>
        <taxon>Metazoa</taxon>
        <taxon>Chordata</taxon>
        <taxon>Craniata</taxon>
        <taxon>Vertebrata</taxon>
        <taxon>Euteleostomi</taxon>
        <taxon>Actinopterygii</taxon>
        <taxon>Chondrostei</taxon>
        <taxon>Acipenseriformes</taxon>
        <taxon>Acipenseridae</taxon>
        <taxon>Acipenser</taxon>
    </lineage>
</organism>
<dbReference type="Pfam" id="PF18149">
    <property type="entry name" value="Helicase_PWI"/>
    <property type="match status" value="1"/>
</dbReference>
<sequence>MKGFTLLSEGIDEMVGIVYKPKTKETRETYEVLLSFIQAALGDQPRDILCGAADEVLAVLKNEKMRDKERRKEVEQLLGPTDDTRYHVLVNLGKKISDYGGDKELQNMDDNIDETYGVNVQFESDEEVVDEDAYGEVRDEASDEDTEGEEADERCTLTANLGAAGDVMSTKKKDLHPRDIDAFWLQRQLSRFYDDAIVSQKRADEVLEILKAVRASWRKVKRAVANSMNIPSL</sequence>
<evidence type="ECO:0000256" key="1">
    <source>
        <dbReference type="SAM" id="MobiDB-lite"/>
    </source>
</evidence>
<keyword evidence="4" id="KW-0067">ATP-binding</keyword>
<reference evidence="4 5" key="1">
    <citation type="submission" date="2019-01" db="EMBL/GenBank/DDBJ databases">
        <title>Draft Genome and Complete Hox-Cluster Characterization of the Sterlet Sturgeon (Acipenser ruthenus).</title>
        <authorList>
            <person name="Wei Q."/>
        </authorList>
    </citation>
    <scope>NUCLEOTIDE SEQUENCE [LARGE SCALE GENOMIC DNA]</scope>
    <source>
        <strain evidence="4">WHYD16114868_AA</strain>
        <tissue evidence="4">Blood</tissue>
    </source>
</reference>
<feature type="domain" description="Pre-mRNA-splicing helicase BRR2-like plug" evidence="3">
    <location>
        <begin position="26"/>
        <end position="92"/>
    </location>
</feature>
<dbReference type="Proteomes" id="UP000289886">
    <property type="component" value="Unassembled WGS sequence"/>
</dbReference>
<dbReference type="GO" id="GO:0004386">
    <property type="term" value="F:helicase activity"/>
    <property type="evidence" value="ECO:0007669"/>
    <property type="project" value="UniProtKB-KW"/>
</dbReference>
<evidence type="ECO:0000313" key="5">
    <source>
        <dbReference type="Proteomes" id="UP000289886"/>
    </source>
</evidence>
<keyword evidence="4" id="KW-0687">Ribonucleoprotein</keyword>
<proteinExistence type="predicted"/>
<dbReference type="InterPro" id="IPR041094">
    <property type="entry name" value="Brr2_helicase_PWI"/>
</dbReference>
<accession>A0A444U896</accession>
<keyword evidence="4" id="KW-0547">Nucleotide-binding</keyword>
<comment type="caution">
    <text evidence="4">The sequence shown here is derived from an EMBL/GenBank/DDBJ whole genome shotgun (WGS) entry which is preliminary data.</text>
</comment>
<dbReference type="GO" id="GO:1990904">
    <property type="term" value="C:ribonucleoprotein complex"/>
    <property type="evidence" value="ECO:0007669"/>
    <property type="project" value="UniProtKB-KW"/>
</dbReference>
<gene>
    <name evidence="4" type="ORF">EOD39_16990</name>
</gene>
<evidence type="ECO:0000259" key="2">
    <source>
        <dbReference type="Pfam" id="PF18149"/>
    </source>
</evidence>
<feature type="domain" description="Brr2 N-terminal helicase PWI" evidence="2">
    <location>
        <begin position="172"/>
        <end position="221"/>
    </location>
</feature>
<evidence type="ECO:0000313" key="4">
    <source>
        <dbReference type="EMBL" id="RXM31381.1"/>
    </source>
</evidence>
<keyword evidence="4" id="KW-0378">Hydrolase</keyword>
<dbReference type="AlphaFoldDB" id="A0A444U896"/>
<dbReference type="Pfam" id="PF21188">
    <property type="entry name" value="BRR2_plug"/>
    <property type="match status" value="1"/>
</dbReference>
<name>A0A444U896_ACIRT</name>
<protein>
    <submittedName>
        <fullName evidence="4">U5 small nuclear ribonucleoprotein 200 kDa helicase</fullName>
    </submittedName>
</protein>